<dbReference type="VEuPathDB" id="FungiDB:VP01_3256g1"/>
<comment type="caution">
    <text evidence="1">The sequence shown here is derived from an EMBL/GenBank/DDBJ whole genome shotgun (WGS) entry which is preliminary data.</text>
</comment>
<proteinExistence type="predicted"/>
<accession>A0A0L6UY27</accession>
<reference evidence="1 2" key="1">
    <citation type="submission" date="2015-08" db="EMBL/GenBank/DDBJ databases">
        <title>Next Generation Sequencing and Analysis of the Genome of Puccinia sorghi L Schw, the Causal Agent of Maize Common Rust.</title>
        <authorList>
            <person name="Rochi L."/>
            <person name="Burguener G."/>
            <person name="Darino M."/>
            <person name="Turjanski A."/>
            <person name="Kreff E."/>
            <person name="Dieguez M.J."/>
            <person name="Sacco F."/>
        </authorList>
    </citation>
    <scope>NUCLEOTIDE SEQUENCE [LARGE SCALE GENOMIC DNA]</scope>
    <source>
        <strain evidence="1 2">RO10H11247</strain>
    </source>
</reference>
<evidence type="ECO:0000313" key="1">
    <source>
        <dbReference type="EMBL" id="KNZ53384.1"/>
    </source>
</evidence>
<gene>
    <name evidence="1" type="ORF">VP01_3256g1</name>
</gene>
<dbReference type="Proteomes" id="UP000037035">
    <property type="component" value="Unassembled WGS sequence"/>
</dbReference>
<protein>
    <submittedName>
        <fullName evidence="1">Putative signal peptide protein</fullName>
    </submittedName>
</protein>
<sequence length="570" mass="66059">MVRRVHDLYIFISGLLFHLREVMTLCHSNDLYISDKIQAQCKFPRRQDYKWSTRTVKPSKLWQKRPRNQVVLKHGTCGEMNTAHCWQWKPSRRSFGFFCLFKEWDQASKGSLDIVFFHSVCTGCGSIDVGMLGSKVEYLEYHGRNITSLIDGITKAEECTHTSSFYGYIHPRMDQMACQLLTHFPSILKLHMAESFISWFPSFPLYFISYAQICRNKIYHISQSSEVEINFMTRSTLSLVPRKFWHSHCAVYKLTVHQRLVSSLWEKGGSNTKIFVGLSACQLQADDILFKISMVEGKLLSQKQFLKGQNREYLSAKKPIPDIHKPELNFFELSEVYFIPLVNLGGAMEEYYLANNWELKSKGWMWTHQIPLPKAFPFFLLNMWNITVMEMNASKENYKEYKQDFEGFTSHKWLSLLADEKRKTYVLHITFLERPWSFILTTNSLVPASYNTKFILNERKNQILAPNQVVVEGMGWGEASGVVVKAVTSGAGTTAASSSHASLWCFLISSLLILKLDHISGKEARGKTRLARNYKTKLLQQTKRSKIFKNHNNMFQRRSQLVLPRHITIA</sequence>
<evidence type="ECO:0000313" key="2">
    <source>
        <dbReference type="Proteomes" id="UP000037035"/>
    </source>
</evidence>
<dbReference type="AlphaFoldDB" id="A0A0L6UY27"/>
<name>A0A0L6UY27_9BASI</name>
<dbReference type="EMBL" id="LAVV01008231">
    <property type="protein sequence ID" value="KNZ53384.1"/>
    <property type="molecule type" value="Genomic_DNA"/>
</dbReference>
<keyword evidence="2" id="KW-1185">Reference proteome</keyword>
<organism evidence="1 2">
    <name type="scientific">Puccinia sorghi</name>
    <dbReference type="NCBI Taxonomy" id="27349"/>
    <lineage>
        <taxon>Eukaryota</taxon>
        <taxon>Fungi</taxon>
        <taxon>Dikarya</taxon>
        <taxon>Basidiomycota</taxon>
        <taxon>Pucciniomycotina</taxon>
        <taxon>Pucciniomycetes</taxon>
        <taxon>Pucciniales</taxon>
        <taxon>Pucciniaceae</taxon>
        <taxon>Puccinia</taxon>
    </lineage>
</organism>